<reference evidence="7 8" key="1">
    <citation type="submission" date="2020-05" db="EMBL/GenBank/DDBJ databases">
        <title>Complete closed genome sequence of Defluviicoccus vanus.</title>
        <authorList>
            <person name="Bessarab I."/>
            <person name="Arumugam K."/>
            <person name="Maszenan A.M."/>
            <person name="Seviour R.J."/>
            <person name="Williams R.B."/>
        </authorList>
    </citation>
    <scope>NUCLEOTIDE SEQUENCE [LARGE SCALE GENOMIC DNA]</scope>
    <source>
        <strain evidence="7 8">Ben 114</strain>
        <plasmid evidence="7 8">unnamed</plasmid>
    </source>
</reference>
<keyword evidence="7" id="KW-0614">Plasmid</keyword>
<dbReference type="AlphaFoldDB" id="A0A7H1N6W8"/>
<dbReference type="GO" id="GO:0005524">
    <property type="term" value="F:ATP binding"/>
    <property type="evidence" value="ECO:0007669"/>
    <property type="project" value="UniProtKB-KW"/>
</dbReference>
<feature type="domain" description="ABC transmembrane type-1" evidence="6">
    <location>
        <begin position="137"/>
        <end position="381"/>
    </location>
</feature>
<dbReference type="PROSITE" id="PS50929">
    <property type="entry name" value="ABC_TM1F"/>
    <property type="match status" value="1"/>
</dbReference>
<sequence length="422" mass="47326">MQMSFIDWLHDCGHAALELAALTSSGFLHAVLHVVVYGTPVILFLSLIWIAFALWARVKARRALRGSLDEDLHRAHAVGLTDGIFKLILRRTRFRQAILLLVAAAAMPTLYLTLEIPKHIVNHAIASATKVIQIDDIAFTQVQFLVVLCFLYLASLLANGSIKYWLNVYQGRVGELLIRLLRLMVYRGWRRNGRPGGQAQLIPIIVQEVEPVAGFAGEAFVTPVFQGGTFLTLLTFMLLQDPVLGGAALMMLPIQLAVIPPLQRRINELNRTRVREVRRLGGLLGERQPLPEAGLRQLRLLFSSIRHIQELRFSIFKKKFLMKSAINFLNNLVPFFFYLIGGYLVIEGKISFGALVAVLAAHKDFSAPLRELLMYYQVTEDVRVRYREMQRFVAGVAVQHPLGPDCEPALEVKATAAMSSIP</sequence>
<dbReference type="InterPro" id="IPR011527">
    <property type="entry name" value="ABC1_TM_dom"/>
</dbReference>
<dbReference type="GO" id="GO:0005886">
    <property type="term" value="C:plasma membrane"/>
    <property type="evidence" value="ECO:0007669"/>
    <property type="project" value="UniProtKB-SubCell"/>
</dbReference>
<dbReference type="GO" id="GO:0140359">
    <property type="term" value="F:ABC-type transporter activity"/>
    <property type="evidence" value="ECO:0007669"/>
    <property type="project" value="InterPro"/>
</dbReference>
<dbReference type="Gene3D" id="1.20.1560.10">
    <property type="entry name" value="ABC transporter type 1, transmembrane domain"/>
    <property type="match status" value="1"/>
</dbReference>
<keyword evidence="7" id="KW-0067">ATP-binding</keyword>
<evidence type="ECO:0000256" key="4">
    <source>
        <dbReference type="ARBA" id="ARBA00023136"/>
    </source>
</evidence>
<dbReference type="EMBL" id="CP053924">
    <property type="protein sequence ID" value="QNT71454.1"/>
    <property type="molecule type" value="Genomic_DNA"/>
</dbReference>
<feature type="transmembrane region" description="Helical" evidence="5">
    <location>
        <begin position="142"/>
        <end position="162"/>
    </location>
</feature>
<keyword evidence="7" id="KW-0547">Nucleotide-binding</keyword>
<dbReference type="SUPFAM" id="SSF90123">
    <property type="entry name" value="ABC transporter transmembrane region"/>
    <property type="match status" value="1"/>
</dbReference>
<evidence type="ECO:0000256" key="5">
    <source>
        <dbReference type="SAM" id="Phobius"/>
    </source>
</evidence>
<name>A0A7H1N6W8_9PROT</name>
<keyword evidence="3 5" id="KW-1133">Transmembrane helix</keyword>
<evidence type="ECO:0000259" key="6">
    <source>
        <dbReference type="PROSITE" id="PS50929"/>
    </source>
</evidence>
<gene>
    <name evidence="7" type="ORF">HQ394_19135</name>
</gene>
<keyword evidence="4 5" id="KW-0472">Membrane</keyword>
<evidence type="ECO:0000256" key="3">
    <source>
        <dbReference type="ARBA" id="ARBA00022989"/>
    </source>
</evidence>
<organism evidence="7 8">
    <name type="scientific">Defluviicoccus vanus</name>
    <dbReference type="NCBI Taxonomy" id="111831"/>
    <lineage>
        <taxon>Bacteria</taxon>
        <taxon>Pseudomonadati</taxon>
        <taxon>Pseudomonadota</taxon>
        <taxon>Alphaproteobacteria</taxon>
        <taxon>Rhodospirillales</taxon>
        <taxon>Rhodospirillaceae</taxon>
        <taxon>Defluviicoccus</taxon>
    </lineage>
</organism>
<feature type="transmembrane region" description="Helical" evidence="5">
    <location>
        <begin position="97"/>
        <end position="114"/>
    </location>
</feature>
<keyword evidence="2 5" id="KW-0812">Transmembrane</keyword>
<dbReference type="Proteomes" id="UP000516369">
    <property type="component" value="Plasmid unnamed"/>
</dbReference>
<comment type="subcellular location">
    <subcellularLocation>
        <location evidence="1">Cell membrane</location>
        <topology evidence="1">Multi-pass membrane protein</topology>
    </subcellularLocation>
</comment>
<evidence type="ECO:0000313" key="8">
    <source>
        <dbReference type="Proteomes" id="UP000516369"/>
    </source>
</evidence>
<feature type="transmembrane region" description="Helical" evidence="5">
    <location>
        <begin position="325"/>
        <end position="346"/>
    </location>
</feature>
<proteinExistence type="predicted"/>
<dbReference type="KEGG" id="dvn:HQ394_19135"/>
<feature type="transmembrane region" description="Helical" evidence="5">
    <location>
        <begin position="34"/>
        <end position="56"/>
    </location>
</feature>
<evidence type="ECO:0000256" key="2">
    <source>
        <dbReference type="ARBA" id="ARBA00022692"/>
    </source>
</evidence>
<keyword evidence="8" id="KW-1185">Reference proteome</keyword>
<evidence type="ECO:0000313" key="7">
    <source>
        <dbReference type="EMBL" id="QNT71454.1"/>
    </source>
</evidence>
<evidence type="ECO:0000256" key="1">
    <source>
        <dbReference type="ARBA" id="ARBA00004651"/>
    </source>
</evidence>
<dbReference type="InterPro" id="IPR036640">
    <property type="entry name" value="ABC1_TM_sf"/>
</dbReference>
<geneLocation type="plasmid" evidence="7 8">
    <name>unnamed</name>
</geneLocation>
<accession>A0A7H1N6W8</accession>
<protein>
    <submittedName>
        <fullName evidence="7">ABC transporter ATP-binding protein</fullName>
    </submittedName>
</protein>